<dbReference type="SUPFAM" id="SSF51905">
    <property type="entry name" value="FAD/NAD(P)-binding domain"/>
    <property type="match status" value="1"/>
</dbReference>
<dbReference type="PRINTS" id="PR00411">
    <property type="entry name" value="PNDRDTASEI"/>
</dbReference>
<dbReference type="InterPro" id="IPR036188">
    <property type="entry name" value="FAD/NAD-bd_sf"/>
</dbReference>
<evidence type="ECO:0000259" key="8">
    <source>
        <dbReference type="Pfam" id="PF07992"/>
    </source>
</evidence>
<comment type="similarity">
    <text evidence="1">Belongs to the class-I pyridine nucleotide-disulfide oxidoreductase family.</text>
</comment>
<dbReference type="PRINTS" id="PR00368">
    <property type="entry name" value="FADPNR"/>
</dbReference>
<evidence type="ECO:0000313" key="9">
    <source>
        <dbReference type="EMBL" id="MBJ7601322.1"/>
    </source>
</evidence>
<dbReference type="Pfam" id="PF07992">
    <property type="entry name" value="Pyr_redox_2"/>
    <property type="match status" value="1"/>
</dbReference>
<organism evidence="9 10">
    <name type="scientific">Candidatus Nephthysia bennettiae</name>
    <dbReference type="NCBI Taxonomy" id="3127016"/>
    <lineage>
        <taxon>Bacteria</taxon>
        <taxon>Bacillati</taxon>
        <taxon>Candidatus Dormiibacterota</taxon>
        <taxon>Candidatus Dormibacteria</taxon>
        <taxon>Candidatus Dormibacterales</taxon>
        <taxon>Candidatus Dormibacteraceae</taxon>
        <taxon>Candidatus Nephthysia</taxon>
    </lineage>
</organism>
<dbReference type="PANTHER" id="PTHR43014:SF2">
    <property type="entry name" value="MERCURIC REDUCTASE"/>
    <property type="match status" value="1"/>
</dbReference>
<dbReference type="Proteomes" id="UP000612893">
    <property type="component" value="Unassembled WGS sequence"/>
</dbReference>
<dbReference type="EMBL" id="JAEKNR010000242">
    <property type="protein sequence ID" value="MBJ7601322.1"/>
    <property type="molecule type" value="Genomic_DNA"/>
</dbReference>
<feature type="binding site" evidence="5">
    <location>
        <position position="267"/>
    </location>
    <ligand>
        <name>NAD(+)</name>
        <dbReference type="ChEBI" id="CHEBI:57540"/>
    </ligand>
</feature>
<reference evidence="9" key="1">
    <citation type="submission" date="2020-10" db="EMBL/GenBank/DDBJ databases">
        <title>Ca. Dormibacterota MAGs.</title>
        <authorList>
            <person name="Montgomery K."/>
        </authorList>
    </citation>
    <scope>NUCLEOTIDE SEQUENCE [LARGE SCALE GENOMIC DNA]</scope>
    <source>
        <strain evidence="9">SC8812_S17_10</strain>
    </source>
</reference>
<dbReference type="Gene3D" id="3.50.50.60">
    <property type="entry name" value="FAD/NAD(P)-binding domain"/>
    <property type="match status" value="2"/>
</dbReference>
<dbReference type="FunFam" id="3.30.390.30:FF:000001">
    <property type="entry name" value="Dihydrolipoyl dehydrogenase"/>
    <property type="match status" value="1"/>
</dbReference>
<dbReference type="SUPFAM" id="SSF55424">
    <property type="entry name" value="FAD/NAD-linked reductases, dimerisation (C-terminal) domain"/>
    <property type="match status" value="1"/>
</dbReference>
<feature type="binding site" evidence="5">
    <location>
        <begin position="181"/>
        <end position="188"/>
    </location>
    <ligand>
        <name>NAD(+)</name>
        <dbReference type="ChEBI" id="CHEBI:57540"/>
    </ligand>
</feature>
<dbReference type="GO" id="GO:0000166">
    <property type="term" value="F:nucleotide binding"/>
    <property type="evidence" value="ECO:0007669"/>
    <property type="project" value="UniProtKB-KW"/>
</dbReference>
<sequence length="478" mass="51112">MARYVRPEPGVSPYDLVIIGGGSAGLTAASFAVQTGARVLLLEADRLGGDCTWTGCVPSKALIHAARLAQGTRKASWIEAGKPDFARAMREVRAAVDRVYSFETPERLRATGVDVVMEAARFLDPRTVQAGSSRFQGDRFVICTGAAAETPPIPGLRETPHLTHETVFDLDRLPDRLLVLGGGATGSELAQAFARLGSQVTIFDLAGRLLPAADPEASRVIEDRFRSEGIRLCLNSAVEAVQSDEDRVVVAAGGESFEGDELLVALGRRPRVEGLNLAEAGVVADVGGIRVDSHLRTSQPGLYAAGDVTGGPQFTHQAAWQGFTAARNALLPGRASGRKQPVPWAVFTDPEVAQVGLDETQARERVGGRVTVLRWPIERIDRAQADGESAGFIKVLAQTNGRLLGATIVSPAAGELANELTLALEARLTLGDLAEAMHVYPTYGIALQQLASAQRIRSVTSGWRGRLLRGLRRIRRQQ</sequence>
<evidence type="ECO:0000256" key="5">
    <source>
        <dbReference type="PIRSR" id="PIRSR000350-3"/>
    </source>
</evidence>
<keyword evidence="2" id="KW-0285">Flavoprotein</keyword>
<comment type="cofactor">
    <cofactor evidence="5">
        <name>FAD</name>
        <dbReference type="ChEBI" id="CHEBI:57692"/>
    </cofactor>
    <text evidence="5">Binds 1 FAD per subunit.</text>
</comment>
<dbReference type="RefSeq" id="WP_338205521.1">
    <property type="nucleotide sequence ID" value="NZ_JAEKNR010000242.1"/>
</dbReference>
<dbReference type="Gene3D" id="3.30.390.30">
    <property type="match status" value="1"/>
</dbReference>
<feature type="binding site" evidence="5">
    <location>
        <position position="60"/>
    </location>
    <ligand>
        <name>FAD</name>
        <dbReference type="ChEBI" id="CHEBI:57692"/>
    </ligand>
</feature>
<dbReference type="GO" id="GO:0016491">
    <property type="term" value="F:oxidoreductase activity"/>
    <property type="evidence" value="ECO:0007669"/>
    <property type="project" value="UniProtKB-KW"/>
</dbReference>
<dbReference type="AlphaFoldDB" id="A0A934KCR8"/>
<accession>A0A934KCR8</accession>
<name>A0A934KCR8_9BACT</name>
<evidence type="ECO:0000259" key="7">
    <source>
        <dbReference type="Pfam" id="PF02852"/>
    </source>
</evidence>
<protein>
    <submittedName>
        <fullName evidence="9">FAD-dependent oxidoreductase</fullName>
    </submittedName>
</protein>
<evidence type="ECO:0000256" key="6">
    <source>
        <dbReference type="PIRSR" id="PIRSR000350-4"/>
    </source>
</evidence>
<keyword evidence="5" id="KW-0520">NAD</keyword>
<evidence type="ECO:0000256" key="2">
    <source>
        <dbReference type="ARBA" id="ARBA00022630"/>
    </source>
</evidence>
<dbReference type="Pfam" id="PF02852">
    <property type="entry name" value="Pyr_redox_dim"/>
    <property type="match status" value="1"/>
</dbReference>
<feature type="domain" description="Pyridine nucleotide-disulphide oxidoreductase dimerisation" evidence="7">
    <location>
        <begin position="342"/>
        <end position="448"/>
    </location>
</feature>
<proteinExistence type="inferred from homology"/>
<dbReference type="PIRSF" id="PIRSF000350">
    <property type="entry name" value="Mercury_reductase_MerA"/>
    <property type="match status" value="1"/>
</dbReference>
<dbReference type="InterPro" id="IPR023753">
    <property type="entry name" value="FAD/NAD-binding_dom"/>
</dbReference>
<keyword evidence="4" id="KW-0560">Oxidoreductase</keyword>
<keyword evidence="10" id="KW-1185">Reference proteome</keyword>
<dbReference type="InterPro" id="IPR001100">
    <property type="entry name" value="Pyr_nuc-diS_OxRdtase"/>
</dbReference>
<evidence type="ECO:0000313" key="10">
    <source>
        <dbReference type="Proteomes" id="UP000612893"/>
    </source>
</evidence>
<dbReference type="InterPro" id="IPR004099">
    <property type="entry name" value="Pyr_nucl-diS_OxRdtase_dimer"/>
</dbReference>
<feature type="domain" description="FAD/NAD(P)-binding" evidence="8">
    <location>
        <begin position="14"/>
        <end position="322"/>
    </location>
</feature>
<dbReference type="InterPro" id="IPR016156">
    <property type="entry name" value="FAD/NAD-linked_Rdtase_dimer_sf"/>
</dbReference>
<evidence type="ECO:0000256" key="1">
    <source>
        <dbReference type="ARBA" id="ARBA00007532"/>
    </source>
</evidence>
<evidence type="ECO:0000256" key="4">
    <source>
        <dbReference type="ARBA" id="ARBA00023002"/>
    </source>
</evidence>
<feature type="disulfide bond" description="Redox-active" evidence="6">
    <location>
        <begin position="51"/>
        <end position="56"/>
    </location>
</feature>
<keyword evidence="3 5" id="KW-0274">FAD</keyword>
<comment type="caution">
    <text evidence="9">The sequence shown here is derived from an EMBL/GenBank/DDBJ whole genome shotgun (WGS) entry which is preliminary data.</text>
</comment>
<keyword evidence="5" id="KW-0547">Nucleotide-binding</keyword>
<feature type="binding site" evidence="5">
    <location>
        <position position="307"/>
    </location>
    <ligand>
        <name>FAD</name>
        <dbReference type="ChEBI" id="CHEBI:57692"/>
    </ligand>
</feature>
<evidence type="ECO:0000256" key="3">
    <source>
        <dbReference type="ARBA" id="ARBA00022827"/>
    </source>
</evidence>
<dbReference type="PANTHER" id="PTHR43014">
    <property type="entry name" value="MERCURIC REDUCTASE"/>
    <property type="match status" value="1"/>
</dbReference>
<gene>
    <name evidence="9" type="ORF">JF922_25020</name>
</gene>